<dbReference type="Pfam" id="PF08676">
    <property type="entry name" value="MutL_C"/>
    <property type="match status" value="1"/>
</dbReference>
<accession>A0A1W1UR54</accession>
<dbReference type="InterPro" id="IPR020667">
    <property type="entry name" value="DNA_mismatch_repair_MutL"/>
</dbReference>
<dbReference type="HAMAP" id="MF_00149">
    <property type="entry name" value="DNA_mis_repair"/>
    <property type="match status" value="1"/>
</dbReference>
<dbReference type="CDD" id="cd16926">
    <property type="entry name" value="HATPase_MutL-MLH-PMS-like"/>
    <property type="match status" value="1"/>
</dbReference>
<feature type="domain" description="MutL C-terminal dimerisation" evidence="5">
    <location>
        <begin position="442"/>
        <end position="583"/>
    </location>
</feature>
<sequence length="626" mass="71646">MTINILDDLTISKIAAGEIIENPASIIKELVENSIDAKAKNIVVEIKGAPWEYIKVSDDGIGIASEEIEKAFYRHATSKLSDFTDLTEITSLGFRGEALASIASVSKIEVLTKTETELAGTRATFENGKITDKNNIGLPKGTTFYIKDVFFNTPVRKKFLKKETSEFNSIQDVIKKIALGTPDVSFKLIRDSRVVLSKAATKNFKDHLFSILGRDISSHLINKKFENEKYKINAFFSDNALYRTSRSEQYLYINGRFIKNLDISRSIEKAYYSQIPLGRYPAFVIFLEIDPAIVDVNVHPKKNEVKFSNGETIVQLLKDLAEETLKPNREFIKPIEEEKPKTENVNIFEIFKEESDFSFEDDNVYVDKDFKSREVFHKPTIKNTQDVENISSNSVYESESFDELLEDSETVISEDNSFIADDIAKEETEDFKKEINLIDARYVGSLFNTYLILESGDNRWFLIDQHAAHERVKYEQFLKQFNQRRVDSQMLLKPEIFDMSSVELDKFDEFTEILNKIGFDIEKFSDNSLVVRAIPSIIGHNFEDFLRQALQGVDEKLVSAYQVNPYSLMKKACKAAVKANEKLSSIEVKQLVKDLVNCEDPYTCPHGRPTVLELTKRDLEKMFLRG</sequence>
<dbReference type="EMBL" id="FWWR01000009">
    <property type="protein sequence ID" value="SMB83577.1"/>
    <property type="molecule type" value="Genomic_DNA"/>
</dbReference>
<dbReference type="InterPro" id="IPR014790">
    <property type="entry name" value="MutL_C"/>
</dbReference>
<name>A0A1W1UR54_PEPAS</name>
<evidence type="ECO:0000259" key="6">
    <source>
        <dbReference type="SMART" id="SM01340"/>
    </source>
</evidence>
<comment type="similarity">
    <text evidence="1 4">Belongs to the DNA mismatch repair MutL/HexB family.</text>
</comment>
<keyword evidence="8" id="KW-1185">Reference proteome</keyword>
<dbReference type="InterPro" id="IPR013507">
    <property type="entry name" value="DNA_mismatch_S5_2-like"/>
</dbReference>
<dbReference type="InterPro" id="IPR036890">
    <property type="entry name" value="HATPase_C_sf"/>
</dbReference>
<dbReference type="RefSeq" id="WP_084230246.1">
    <property type="nucleotide sequence ID" value="NZ_FWWR01000009.1"/>
</dbReference>
<dbReference type="InterPro" id="IPR014721">
    <property type="entry name" value="Ribsml_uS5_D2-typ_fold_subgr"/>
</dbReference>
<dbReference type="PROSITE" id="PS00058">
    <property type="entry name" value="DNA_MISMATCH_REPAIR_1"/>
    <property type="match status" value="1"/>
</dbReference>
<dbReference type="GO" id="GO:0005524">
    <property type="term" value="F:ATP binding"/>
    <property type="evidence" value="ECO:0007669"/>
    <property type="project" value="InterPro"/>
</dbReference>
<dbReference type="SMART" id="SM01340">
    <property type="entry name" value="DNA_mis_repair"/>
    <property type="match status" value="1"/>
</dbReference>
<dbReference type="SUPFAM" id="SSF54211">
    <property type="entry name" value="Ribosomal protein S5 domain 2-like"/>
    <property type="match status" value="1"/>
</dbReference>
<dbReference type="GO" id="GO:0006298">
    <property type="term" value="P:mismatch repair"/>
    <property type="evidence" value="ECO:0007669"/>
    <property type="project" value="UniProtKB-UniRule"/>
</dbReference>
<evidence type="ECO:0000256" key="3">
    <source>
        <dbReference type="ARBA" id="ARBA00023204"/>
    </source>
</evidence>
<comment type="function">
    <text evidence="4">This protein is involved in the repair of mismatches in DNA. It is required for dam-dependent methyl-directed DNA mismatch repair. May act as a 'molecular matchmaker', a protein that promotes the formation of a stable complex between two or more DNA-binding proteins in an ATP-dependent manner without itself being part of a final effector complex.</text>
</comment>
<dbReference type="InterPro" id="IPR042120">
    <property type="entry name" value="MutL_C_dimsub"/>
</dbReference>
<evidence type="ECO:0000313" key="7">
    <source>
        <dbReference type="EMBL" id="SMB83577.1"/>
    </source>
</evidence>
<dbReference type="Pfam" id="PF13589">
    <property type="entry name" value="HATPase_c_3"/>
    <property type="match status" value="1"/>
</dbReference>
<dbReference type="Gene3D" id="3.30.1540.20">
    <property type="entry name" value="MutL, C-terminal domain, dimerisation subdomain"/>
    <property type="match status" value="1"/>
</dbReference>
<dbReference type="PANTHER" id="PTHR10073">
    <property type="entry name" value="DNA MISMATCH REPAIR PROTEIN MLH, PMS, MUTL"/>
    <property type="match status" value="1"/>
</dbReference>
<dbReference type="STRING" id="573058.SAMN00017477_0583"/>
<dbReference type="GO" id="GO:0030983">
    <property type="term" value="F:mismatched DNA binding"/>
    <property type="evidence" value="ECO:0007669"/>
    <property type="project" value="InterPro"/>
</dbReference>
<dbReference type="InterPro" id="IPR042121">
    <property type="entry name" value="MutL_C_regsub"/>
</dbReference>
<dbReference type="SMART" id="SM00853">
    <property type="entry name" value="MutL_C"/>
    <property type="match status" value="1"/>
</dbReference>
<dbReference type="InterPro" id="IPR020568">
    <property type="entry name" value="Ribosomal_Su5_D2-typ_SF"/>
</dbReference>
<dbReference type="InterPro" id="IPR014762">
    <property type="entry name" value="DNA_mismatch_repair_CS"/>
</dbReference>
<feature type="domain" description="DNA mismatch repair protein S5" evidence="6">
    <location>
        <begin position="208"/>
        <end position="326"/>
    </location>
</feature>
<dbReference type="GO" id="GO:0016887">
    <property type="term" value="F:ATP hydrolysis activity"/>
    <property type="evidence" value="ECO:0007669"/>
    <property type="project" value="InterPro"/>
</dbReference>
<dbReference type="Gene3D" id="3.30.1370.100">
    <property type="entry name" value="MutL, C-terminal domain, regulatory subdomain"/>
    <property type="match status" value="1"/>
</dbReference>
<dbReference type="InterPro" id="IPR002099">
    <property type="entry name" value="MutL/Mlh/PMS"/>
</dbReference>
<dbReference type="InterPro" id="IPR037198">
    <property type="entry name" value="MutL_C_sf"/>
</dbReference>
<dbReference type="SUPFAM" id="SSF118116">
    <property type="entry name" value="DNA mismatch repair protein MutL"/>
    <property type="match status" value="1"/>
</dbReference>
<evidence type="ECO:0000313" key="8">
    <source>
        <dbReference type="Proteomes" id="UP000192368"/>
    </source>
</evidence>
<dbReference type="AlphaFoldDB" id="A0A1W1UR54"/>
<reference evidence="8" key="1">
    <citation type="submission" date="2017-04" db="EMBL/GenBank/DDBJ databases">
        <authorList>
            <person name="Varghese N."/>
            <person name="Submissions S."/>
        </authorList>
    </citation>
    <scope>NUCLEOTIDE SEQUENCE [LARGE SCALE GENOMIC DNA]</scope>
    <source>
        <strain evidence="8">DSM 20463</strain>
    </source>
</reference>
<dbReference type="PANTHER" id="PTHR10073:SF12">
    <property type="entry name" value="DNA MISMATCH REPAIR PROTEIN MLH1"/>
    <property type="match status" value="1"/>
</dbReference>
<dbReference type="GO" id="GO:0140664">
    <property type="term" value="F:ATP-dependent DNA damage sensor activity"/>
    <property type="evidence" value="ECO:0007669"/>
    <property type="project" value="InterPro"/>
</dbReference>
<dbReference type="Proteomes" id="UP000192368">
    <property type="component" value="Unassembled WGS sequence"/>
</dbReference>
<evidence type="ECO:0000256" key="4">
    <source>
        <dbReference type="HAMAP-Rule" id="MF_00149"/>
    </source>
</evidence>
<evidence type="ECO:0000256" key="2">
    <source>
        <dbReference type="ARBA" id="ARBA00022763"/>
    </source>
</evidence>
<dbReference type="OrthoDB" id="9763467at2"/>
<dbReference type="Pfam" id="PF01119">
    <property type="entry name" value="DNA_mis_repair"/>
    <property type="match status" value="1"/>
</dbReference>
<gene>
    <name evidence="4" type="primary">mutL</name>
    <name evidence="7" type="ORF">SAMN00017477_0583</name>
</gene>
<organism evidence="7 8">
    <name type="scientific">Peptoniphilus asaccharolyticus DSM 20463</name>
    <dbReference type="NCBI Taxonomy" id="573058"/>
    <lineage>
        <taxon>Bacteria</taxon>
        <taxon>Bacillati</taxon>
        <taxon>Bacillota</taxon>
        <taxon>Tissierellia</taxon>
        <taxon>Tissierellales</taxon>
        <taxon>Peptoniphilaceae</taxon>
        <taxon>Peptoniphilus</taxon>
    </lineage>
</organism>
<keyword evidence="3 4" id="KW-0234">DNA repair</keyword>
<proteinExistence type="inferred from homology"/>
<keyword evidence="2 4" id="KW-0227">DNA damage</keyword>
<dbReference type="FunFam" id="3.30.565.10:FF:000003">
    <property type="entry name" value="DNA mismatch repair endonuclease MutL"/>
    <property type="match status" value="1"/>
</dbReference>
<dbReference type="Gene3D" id="3.30.230.10">
    <property type="match status" value="1"/>
</dbReference>
<evidence type="ECO:0000256" key="1">
    <source>
        <dbReference type="ARBA" id="ARBA00006082"/>
    </source>
</evidence>
<dbReference type="NCBIfam" id="TIGR00585">
    <property type="entry name" value="mutl"/>
    <property type="match status" value="1"/>
</dbReference>
<dbReference type="Gene3D" id="3.30.565.10">
    <property type="entry name" value="Histidine kinase-like ATPase, C-terminal domain"/>
    <property type="match status" value="1"/>
</dbReference>
<dbReference type="SUPFAM" id="SSF55874">
    <property type="entry name" value="ATPase domain of HSP90 chaperone/DNA topoisomerase II/histidine kinase"/>
    <property type="match status" value="1"/>
</dbReference>
<evidence type="ECO:0000259" key="5">
    <source>
        <dbReference type="SMART" id="SM00853"/>
    </source>
</evidence>
<dbReference type="InterPro" id="IPR038973">
    <property type="entry name" value="MutL/Mlh/Pms-like"/>
</dbReference>
<protein>
    <recommendedName>
        <fullName evidence="4">DNA mismatch repair protein MutL</fullName>
    </recommendedName>
</protein>
<dbReference type="GO" id="GO:0032300">
    <property type="term" value="C:mismatch repair complex"/>
    <property type="evidence" value="ECO:0007669"/>
    <property type="project" value="InterPro"/>
</dbReference>
<dbReference type="CDD" id="cd00782">
    <property type="entry name" value="MutL_Trans"/>
    <property type="match status" value="1"/>
</dbReference>